<keyword evidence="11" id="KW-0812">Transmembrane</keyword>
<evidence type="ECO:0000256" key="3">
    <source>
        <dbReference type="ARBA" id="ARBA00022771"/>
    </source>
</evidence>
<dbReference type="Pfam" id="PF03110">
    <property type="entry name" value="SBP"/>
    <property type="match status" value="1"/>
</dbReference>
<feature type="region of interest" description="Disordered" evidence="10">
    <location>
        <begin position="287"/>
        <end position="328"/>
    </location>
</feature>
<gene>
    <name evidence="14" type="primary">LOC103721777</name>
</gene>
<dbReference type="GO" id="GO:0005634">
    <property type="term" value="C:nucleus"/>
    <property type="evidence" value="ECO:0007669"/>
    <property type="project" value="UniProtKB-SubCell"/>
</dbReference>
<dbReference type="InterPro" id="IPR036770">
    <property type="entry name" value="Ankyrin_rpt-contain_sf"/>
</dbReference>
<dbReference type="SUPFAM" id="SSF103612">
    <property type="entry name" value="SBT domain"/>
    <property type="match status" value="1"/>
</dbReference>
<evidence type="ECO:0000256" key="10">
    <source>
        <dbReference type="SAM" id="MobiDB-lite"/>
    </source>
</evidence>
<dbReference type="InterPro" id="IPR044817">
    <property type="entry name" value="SBP-like"/>
</dbReference>
<feature type="compositionally biased region" description="Polar residues" evidence="10">
    <location>
        <begin position="293"/>
        <end position="317"/>
    </location>
</feature>
<evidence type="ECO:0000256" key="7">
    <source>
        <dbReference type="ARBA" id="ARBA00023163"/>
    </source>
</evidence>
<dbReference type="Pfam" id="PF26102">
    <property type="entry name" value="Ig_SPL7"/>
    <property type="match status" value="1"/>
</dbReference>
<reference evidence="14" key="2">
    <citation type="submission" date="2025-08" db="UniProtKB">
        <authorList>
            <consortium name="RefSeq"/>
        </authorList>
    </citation>
    <scope>IDENTIFICATION</scope>
    <source>
        <tissue evidence="14">Young leaves</tissue>
    </source>
</reference>
<dbReference type="GO" id="GO:0008270">
    <property type="term" value="F:zinc ion binding"/>
    <property type="evidence" value="ECO:0007669"/>
    <property type="project" value="UniProtKB-KW"/>
</dbReference>
<dbReference type="PANTHER" id="PTHR31251">
    <property type="entry name" value="SQUAMOSA PROMOTER-BINDING-LIKE PROTEIN 4"/>
    <property type="match status" value="1"/>
</dbReference>
<dbReference type="Gene3D" id="1.25.40.20">
    <property type="entry name" value="Ankyrin repeat-containing domain"/>
    <property type="match status" value="1"/>
</dbReference>
<accession>A0A8B7CZZ8</accession>
<evidence type="ECO:0000256" key="11">
    <source>
        <dbReference type="SAM" id="Phobius"/>
    </source>
</evidence>
<dbReference type="KEGG" id="pda:103721777"/>
<dbReference type="Proteomes" id="UP000228380">
    <property type="component" value="Chromosome 1"/>
</dbReference>
<keyword evidence="6" id="KW-0238">DNA-binding</keyword>
<dbReference type="RefSeq" id="XP_008810336.2">
    <property type="nucleotide sequence ID" value="XM_008812114.4"/>
</dbReference>
<evidence type="ECO:0000313" key="14">
    <source>
        <dbReference type="RefSeq" id="XP_008810336.2"/>
    </source>
</evidence>
<evidence type="ECO:0000259" key="12">
    <source>
        <dbReference type="PROSITE" id="PS51141"/>
    </source>
</evidence>
<keyword evidence="8" id="KW-0539">Nucleus</keyword>
<dbReference type="Gene3D" id="4.10.1100.10">
    <property type="entry name" value="Transcription factor, SBP-box domain"/>
    <property type="match status" value="1"/>
</dbReference>
<dbReference type="PROSITE" id="PS51141">
    <property type="entry name" value="ZF_SBP"/>
    <property type="match status" value="1"/>
</dbReference>
<keyword evidence="13" id="KW-1185">Reference proteome</keyword>
<keyword evidence="7" id="KW-0804">Transcription</keyword>
<proteinExistence type="predicted"/>
<dbReference type="AlphaFoldDB" id="A0A8B7CZZ8"/>
<keyword evidence="4" id="KW-0862">Zinc</keyword>
<keyword evidence="11" id="KW-1133">Transmembrane helix</keyword>
<evidence type="ECO:0000256" key="8">
    <source>
        <dbReference type="ARBA" id="ARBA00023242"/>
    </source>
</evidence>
<dbReference type="OrthoDB" id="514967at2759"/>
<feature type="region of interest" description="Disordered" evidence="10">
    <location>
        <begin position="413"/>
        <end position="447"/>
    </location>
</feature>
<organism evidence="13 14">
    <name type="scientific">Phoenix dactylifera</name>
    <name type="common">Date palm</name>
    <dbReference type="NCBI Taxonomy" id="42345"/>
    <lineage>
        <taxon>Eukaryota</taxon>
        <taxon>Viridiplantae</taxon>
        <taxon>Streptophyta</taxon>
        <taxon>Embryophyta</taxon>
        <taxon>Tracheophyta</taxon>
        <taxon>Spermatophyta</taxon>
        <taxon>Magnoliopsida</taxon>
        <taxon>Liliopsida</taxon>
        <taxon>Arecaceae</taxon>
        <taxon>Coryphoideae</taxon>
        <taxon>Phoeniceae</taxon>
        <taxon>Phoenix</taxon>
    </lineage>
</organism>
<dbReference type="GO" id="GO:0003677">
    <property type="term" value="F:DNA binding"/>
    <property type="evidence" value="ECO:0007669"/>
    <property type="project" value="UniProtKB-KW"/>
</dbReference>
<keyword evidence="5" id="KW-0805">Transcription regulation</keyword>
<evidence type="ECO:0000313" key="13">
    <source>
        <dbReference type="Proteomes" id="UP000228380"/>
    </source>
</evidence>
<sequence length="1001" mass="110275">MEARIGSESHPFYGVGASNLNGMGKKNFEWDLNDWKWDGELFIASPLNSVPSDCRNKQLFPDSANGMLSNSSSSCSDETDFGVASKGKGEAEKRRKIAAVEEDGLYDGSGSLALKLGGHAYPIMEADHANWEGKNGKKSKLQGGNSSRPTCQVEGCGADLSNSKDYHRRHKVCEVHAKASTAVVGNAIQRFCQQCSRFHLLQEFDEGKRSCRRRLAGHNRRRRKTHPDVTANGTSMIDDRASSYILISLLRILSNLHSDGSGQSKDQDLLSHLLRNLSNLAGSFDARNLSGLPHTSQDPQKLGTTAGTSSDAANNLVPNGAPALESARPLTSASKITYTNGTQGSPLKPTNHMGPVAATTMEMHSKMMASPESMAKRVRLKDFDLNSTYNEECRDGCEKSAIPVHMGTGSPNCPSWLLQDSQRSSPPQTSGNSDSTSAHSLSSSNGDAQCRTDRIILKLFGKDPNDLPLVLRAQILDWLSHSPTDIESYIRPGCIILTIYLRLAESAWEELCHDLSSNLNRLFHNSSDNFWRTGWIYARVQHHVAFIYNGQVVLDTPLLLRCPNNCKILCVTPIAVSSSARVNFTVKGFNLIQSTCRLLCSFEGKYLVQETTQALVEGTGTGARHEGSQHLSFSCSLPNAAGRGFIEVEDHGLSNCFLPFIVAEEDVCSEIRMLENAIDVTACKDHDQGRTDAKNARIEALDFLNEFGWLLRRNHLRSRSEQIKYCPNVFHLKRFRQLMAFAMDREWCAVVKKLLDILFNGTVDVGGRSPVELALSENLLHTAVRKNCKAMVELLLRYIPDKMSKETSYDRFLFRPDIVGPSNITPLHIAAASSGADDILDALTDDPQLIGIKAWKNAHDSTGFTPEDYAHARGHKSYVEMVQEKIDKQPGKGHAVVDIPGKPPAPDSHKLSDGPNFGKLSGFEMSMNKVGPAQQIYCNRCSQQLVYRSSAARTLLYRPAMLSMVGIAAVCVCVGLLLKGPPEVFYVFPQFRWELLGYGTM</sequence>
<keyword evidence="3 9" id="KW-0863">Zinc-finger</keyword>
<feature type="region of interest" description="Disordered" evidence="10">
    <location>
        <begin position="215"/>
        <end position="234"/>
    </location>
</feature>
<reference evidence="13" key="1">
    <citation type="journal article" date="2019" name="Nat. Commun.">
        <title>Genome-wide association mapping of date palm fruit traits.</title>
        <authorList>
            <person name="Hazzouri K.M."/>
            <person name="Gros-Balthazard M."/>
            <person name="Flowers J.M."/>
            <person name="Copetti D."/>
            <person name="Lemansour A."/>
            <person name="Lebrun M."/>
            <person name="Masmoudi K."/>
            <person name="Ferrand S."/>
            <person name="Dhar M.I."/>
            <person name="Fresquez Z.A."/>
            <person name="Rosas U."/>
            <person name="Zhang J."/>
            <person name="Talag J."/>
            <person name="Lee S."/>
            <person name="Kudrna D."/>
            <person name="Powell R.F."/>
            <person name="Leitch I.J."/>
            <person name="Krueger R.R."/>
            <person name="Wing R.A."/>
            <person name="Amiri K.M.A."/>
            <person name="Purugganan M.D."/>
        </authorList>
    </citation>
    <scope>NUCLEOTIDE SEQUENCE [LARGE SCALE GENOMIC DNA]</scope>
    <source>
        <strain evidence="13">cv. Khalas</strain>
    </source>
</reference>
<evidence type="ECO:0000256" key="2">
    <source>
        <dbReference type="ARBA" id="ARBA00022723"/>
    </source>
</evidence>
<keyword evidence="11" id="KW-0472">Membrane</keyword>
<feature type="compositionally biased region" description="Basic residues" evidence="10">
    <location>
        <begin position="215"/>
        <end position="225"/>
    </location>
</feature>
<evidence type="ECO:0000256" key="1">
    <source>
        <dbReference type="ARBA" id="ARBA00004123"/>
    </source>
</evidence>
<evidence type="ECO:0000256" key="9">
    <source>
        <dbReference type="PROSITE-ProRule" id="PRU00470"/>
    </source>
</evidence>
<keyword evidence="2" id="KW-0479">Metal-binding</keyword>
<evidence type="ECO:0000256" key="5">
    <source>
        <dbReference type="ARBA" id="ARBA00023015"/>
    </source>
</evidence>
<feature type="compositionally biased region" description="Polar residues" evidence="10">
    <location>
        <begin position="413"/>
        <end position="432"/>
    </location>
</feature>
<dbReference type="InterPro" id="IPR036893">
    <property type="entry name" value="SBP_sf"/>
</dbReference>
<name>A0A8B7CZZ8_PHODC</name>
<dbReference type="InterPro" id="IPR004333">
    <property type="entry name" value="SBP_dom"/>
</dbReference>
<dbReference type="PANTHER" id="PTHR31251:SF226">
    <property type="entry name" value="SQUAMOSA PROMOTER-BINDING-LIKE PROTEIN 6"/>
    <property type="match status" value="1"/>
</dbReference>
<dbReference type="SUPFAM" id="SSF48403">
    <property type="entry name" value="Ankyrin repeat"/>
    <property type="match status" value="1"/>
</dbReference>
<evidence type="ECO:0000256" key="6">
    <source>
        <dbReference type="ARBA" id="ARBA00023125"/>
    </source>
</evidence>
<dbReference type="GeneID" id="103721777"/>
<comment type="subcellular location">
    <subcellularLocation>
        <location evidence="1">Nucleus</location>
    </subcellularLocation>
</comment>
<protein>
    <submittedName>
        <fullName evidence="14">Squamosa promoter-binding-like protein 6</fullName>
    </submittedName>
</protein>
<feature type="domain" description="SBP-type" evidence="12">
    <location>
        <begin position="148"/>
        <end position="225"/>
    </location>
</feature>
<feature type="region of interest" description="Disordered" evidence="10">
    <location>
        <begin position="67"/>
        <end position="88"/>
    </location>
</feature>
<feature type="compositionally biased region" description="Low complexity" evidence="10">
    <location>
        <begin position="433"/>
        <end position="444"/>
    </location>
</feature>
<feature type="transmembrane region" description="Helical" evidence="11">
    <location>
        <begin position="955"/>
        <end position="978"/>
    </location>
</feature>
<evidence type="ECO:0000256" key="4">
    <source>
        <dbReference type="ARBA" id="ARBA00022833"/>
    </source>
</evidence>
<dbReference type="FunFam" id="4.10.1100.10:FF:000001">
    <property type="entry name" value="Squamosa promoter-binding-like protein 14"/>
    <property type="match status" value="1"/>
</dbReference>